<evidence type="ECO:0000313" key="3">
    <source>
        <dbReference type="Proteomes" id="UP001295444"/>
    </source>
</evidence>
<dbReference type="AlphaFoldDB" id="A0AAD1S0T1"/>
<feature type="compositionally biased region" description="Basic residues" evidence="1">
    <location>
        <begin position="28"/>
        <end position="53"/>
    </location>
</feature>
<keyword evidence="3" id="KW-1185">Reference proteome</keyword>
<name>A0AAD1S0T1_PELCU</name>
<organism evidence="2 3">
    <name type="scientific">Pelobates cultripes</name>
    <name type="common">Western spadefoot toad</name>
    <dbReference type="NCBI Taxonomy" id="61616"/>
    <lineage>
        <taxon>Eukaryota</taxon>
        <taxon>Metazoa</taxon>
        <taxon>Chordata</taxon>
        <taxon>Craniata</taxon>
        <taxon>Vertebrata</taxon>
        <taxon>Euteleostomi</taxon>
        <taxon>Amphibia</taxon>
        <taxon>Batrachia</taxon>
        <taxon>Anura</taxon>
        <taxon>Pelobatoidea</taxon>
        <taxon>Pelobatidae</taxon>
        <taxon>Pelobates</taxon>
    </lineage>
</organism>
<dbReference type="Proteomes" id="UP001295444">
    <property type="component" value="Chromosome 04"/>
</dbReference>
<accession>A0AAD1S0T1</accession>
<proteinExistence type="predicted"/>
<protein>
    <submittedName>
        <fullName evidence="2">Uncharacterized protein</fullName>
    </submittedName>
</protein>
<evidence type="ECO:0000256" key="1">
    <source>
        <dbReference type="SAM" id="MobiDB-lite"/>
    </source>
</evidence>
<feature type="non-terminal residue" evidence="2">
    <location>
        <position position="68"/>
    </location>
</feature>
<feature type="region of interest" description="Disordered" evidence="1">
    <location>
        <begin position="25"/>
        <end position="68"/>
    </location>
</feature>
<feature type="non-terminal residue" evidence="2">
    <location>
        <position position="1"/>
    </location>
</feature>
<gene>
    <name evidence="2" type="ORF">PECUL_23A028226</name>
</gene>
<evidence type="ECO:0000313" key="2">
    <source>
        <dbReference type="EMBL" id="CAH2285392.1"/>
    </source>
</evidence>
<reference evidence="2" key="1">
    <citation type="submission" date="2022-03" db="EMBL/GenBank/DDBJ databases">
        <authorList>
            <person name="Alioto T."/>
            <person name="Alioto T."/>
            <person name="Gomez Garrido J."/>
        </authorList>
    </citation>
    <scope>NUCLEOTIDE SEQUENCE</scope>
</reference>
<dbReference type="EMBL" id="OW240915">
    <property type="protein sequence ID" value="CAH2285392.1"/>
    <property type="molecule type" value="Genomic_DNA"/>
</dbReference>
<sequence length="68" mass="7746">SDIEQDFISKTAWRETEVCELQWNKGPKASHKKSAIKSKGKLCPKQSHHKSRGTLHGNDGKRENESEK</sequence>
<feature type="compositionally biased region" description="Basic and acidic residues" evidence="1">
    <location>
        <begin position="58"/>
        <end position="68"/>
    </location>
</feature>